<name>A0ABD5Y7E5_9EURY</name>
<dbReference type="AlphaFoldDB" id="A0ABD5Y7E5"/>
<protein>
    <recommendedName>
        <fullName evidence="3">Small CPxCG-related zinc finger protein</fullName>
    </recommendedName>
</protein>
<proteinExistence type="predicted"/>
<keyword evidence="2" id="KW-1185">Reference proteome</keyword>
<gene>
    <name evidence="1" type="ORF">ACFQMA_18035</name>
</gene>
<sequence length="48" mass="5102">MDLVMCLGCGSFTPAVPGEVRRPIADECPNCGSVAFRDTDAGRDVRTD</sequence>
<accession>A0ABD5Y7E5</accession>
<evidence type="ECO:0000313" key="1">
    <source>
        <dbReference type="EMBL" id="MFC7141725.1"/>
    </source>
</evidence>
<organism evidence="1 2">
    <name type="scientific">Halosimplex aquaticum</name>
    <dbReference type="NCBI Taxonomy" id="3026162"/>
    <lineage>
        <taxon>Archaea</taxon>
        <taxon>Methanobacteriati</taxon>
        <taxon>Methanobacteriota</taxon>
        <taxon>Stenosarchaea group</taxon>
        <taxon>Halobacteria</taxon>
        <taxon>Halobacteriales</taxon>
        <taxon>Haloarculaceae</taxon>
        <taxon>Halosimplex</taxon>
    </lineage>
</organism>
<dbReference type="Proteomes" id="UP001596432">
    <property type="component" value="Unassembled WGS sequence"/>
</dbReference>
<reference evidence="1 2" key="1">
    <citation type="journal article" date="2019" name="Int. J. Syst. Evol. Microbiol.">
        <title>The Global Catalogue of Microorganisms (GCM) 10K type strain sequencing project: providing services to taxonomists for standard genome sequencing and annotation.</title>
        <authorList>
            <consortium name="The Broad Institute Genomics Platform"/>
            <consortium name="The Broad Institute Genome Sequencing Center for Infectious Disease"/>
            <person name="Wu L."/>
            <person name="Ma J."/>
        </authorList>
    </citation>
    <scope>NUCLEOTIDE SEQUENCE [LARGE SCALE GENOMIC DNA]</scope>
    <source>
        <strain evidence="1 2">XZYJT29</strain>
    </source>
</reference>
<comment type="caution">
    <text evidence="1">The sequence shown here is derived from an EMBL/GenBank/DDBJ whole genome shotgun (WGS) entry which is preliminary data.</text>
</comment>
<evidence type="ECO:0000313" key="2">
    <source>
        <dbReference type="Proteomes" id="UP001596432"/>
    </source>
</evidence>
<evidence type="ECO:0008006" key="3">
    <source>
        <dbReference type="Google" id="ProtNLM"/>
    </source>
</evidence>
<dbReference type="GeneID" id="78822045"/>
<dbReference type="RefSeq" id="WP_274322802.1">
    <property type="nucleotide sequence ID" value="NZ_CP118158.1"/>
</dbReference>
<dbReference type="EMBL" id="JBHTAS010000001">
    <property type="protein sequence ID" value="MFC7141725.1"/>
    <property type="molecule type" value="Genomic_DNA"/>
</dbReference>